<evidence type="ECO:0000313" key="2">
    <source>
        <dbReference type="Proteomes" id="UP000682739"/>
    </source>
</evidence>
<reference evidence="1" key="1">
    <citation type="submission" date="2021-03" db="EMBL/GenBank/DDBJ databases">
        <title>Description of Psychrosphaera ytuae sp. nov. isolated from deep sea sediment of South China Sea.</title>
        <authorList>
            <person name="Zhang J."/>
            <person name="Xu X.-D."/>
        </authorList>
    </citation>
    <scope>NUCLEOTIDE SEQUENCE</scope>
    <source>
        <strain evidence="1">MTZ26</strain>
    </source>
</reference>
<dbReference type="KEGG" id="psym:J1N51_14630"/>
<evidence type="ECO:0000313" key="1">
    <source>
        <dbReference type="EMBL" id="QTH63909.1"/>
    </source>
</evidence>
<organism evidence="1 2">
    <name type="scientific">Psychrosphaera ytuae</name>
    <dbReference type="NCBI Taxonomy" id="2820710"/>
    <lineage>
        <taxon>Bacteria</taxon>
        <taxon>Pseudomonadati</taxon>
        <taxon>Pseudomonadota</taxon>
        <taxon>Gammaproteobacteria</taxon>
        <taxon>Alteromonadales</taxon>
        <taxon>Pseudoalteromonadaceae</taxon>
        <taxon>Psychrosphaera</taxon>
    </lineage>
</organism>
<proteinExistence type="predicted"/>
<keyword evidence="2" id="KW-1185">Reference proteome</keyword>
<accession>A0A975DBW2</accession>
<sequence length="159" mass="18184">MDSIYKHLITASIFLFTASALSVQDTDNSNLARINNFEVHEGQEYLQVFLACHRKRPATEKDVYQLAKYYPPGQHKIVLKATRSIDQIGVEQEAYLTSSVDFKQGHEYDLKGVFDKNNVDIQLVDKKTGTVEKLQTVELKPHHKIPSNQTFKLCRESTV</sequence>
<dbReference type="AlphaFoldDB" id="A0A975DBW2"/>
<dbReference type="RefSeq" id="WP_208831964.1">
    <property type="nucleotide sequence ID" value="NZ_CP072110.1"/>
</dbReference>
<name>A0A975DBW2_9GAMM</name>
<protein>
    <submittedName>
        <fullName evidence="1">Uncharacterized protein</fullName>
    </submittedName>
</protein>
<dbReference type="EMBL" id="CP072110">
    <property type="protein sequence ID" value="QTH63909.1"/>
    <property type="molecule type" value="Genomic_DNA"/>
</dbReference>
<gene>
    <name evidence="1" type="ORF">J1N51_14630</name>
</gene>
<dbReference type="Proteomes" id="UP000682739">
    <property type="component" value="Chromosome"/>
</dbReference>